<dbReference type="HOGENOM" id="CLU_036105_0_0_1"/>
<organism evidence="1 2">
    <name type="scientific">Baudoinia panamericana (strain UAMH 10762)</name>
    <name type="common">Angels' share fungus</name>
    <name type="synonym">Baudoinia compniacensis (strain UAMH 10762)</name>
    <dbReference type="NCBI Taxonomy" id="717646"/>
    <lineage>
        <taxon>Eukaryota</taxon>
        <taxon>Fungi</taxon>
        <taxon>Dikarya</taxon>
        <taxon>Ascomycota</taxon>
        <taxon>Pezizomycotina</taxon>
        <taxon>Dothideomycetes</taxon>
        <taxon>Dothideomycetidae</taxon>
        <taxon>Mycosphaerellales</taxon>
        <taxon>Teratosphaeriaceae</taxon>
        <taxon>Baudoinia</taxon>
    </lineage>
</organism>
<reference evidence="1 2" key="1">
    <citation type="journal article" date="2012" name="PLoS Pathog.">
        <title>Diverse lifestyles and strategies of plant pathogenesis encoded in the genomes of eighteen Dothideomycetes fungi.</title>
        <authorList>
            <person name="Ohm R.A."/>
            <person name="Feau N."/>
            <person name="Henrissat B."/>
            <person name="Schoch C.L."/>
            <person name="Horwitz B.A."/>
            <person name="Barry K.W."/>
            <person name="Condon B.J."/>
            <person name="Copeland A.C."/>
            <person name="Dhillon B."/>
            <person name="Glaser F."/>
            <person name="Hesse C.N."/>
            <person name="Kosti I."/>
            <person name="LaButti K."/>
            <person name="Lindquist E.A."/>
            <person name="Lucas S."/>
            <person name="Salamov A.A."/>
            <person name="Bradshaw R.E."/>
            <person name="Ciuffetti L."/>
            <person name="Hamelin R.C."/>
            <person name="Kema G.H.J."/>
            <person name="Lawrence C."/>
            <person name="Scott J.A."/>
            <person name="Spatafora J.W."/>
            <person name="Turgeon B.G."/>
            <person name="de Wit P.J.G.M."/>
            <person name="Zhong S."/>
            <person name="Goodwin S.B."/>
            <person name="Grigoriev I.V."/>
        </authorList>
    </citation>
    <scope>NUCLEOTIDE SEQUENCE [LARGE SCALE GENOMIC DNA]</scope>
    <source>
        <strain evidence="1 2">UAMH 10762</strain>
    </source>
</reference>
<proteinExistence type="predicted"/>
<dbReference type="OrthoDB" id="5284003at2759"/>
<evidence type="ECO:0008006" key="3">
    <source>
        <dbReference type="Google" id="ProtNLM"/>
    </source>
</evidence>
<dbReference type="AlphaFoldDB" id="M2NAL1"/>
<dbReference type="OMA" id="MKWLEVM"/>
<protein>
    <recommendedName>
        <fullName evidence="3">F-box domain-containing protein</fullName>
    </recommendedName>
</protein>
<evidence type="ECO:0000313" key="2">
    <source>
        <dbReference type="Proteomes" id="UP000011761"/>
    </source>
</evidence>
<dbReference type="GeneID" id="19115007"/>
<dbReference type="STRING" id="717646.M2NAL1"/>
<evidence type="ECO:0000313" key="1">
    <source>
        <dbReference type="EMBL" id="EMC95885.1"/>
    </source>
</evidence>
<dbReference type="RefSeq" id="XP_007677210.1">
    <property type="nucleotide sequence ID" value="XM_007679020.1"/>
</dbReference>
<sequence length="594" mass="67830">MAKLQFGDLPEDIKALVVEHILRPTDLKNICLVNKQLHGLAVKELYRKVDLDLGSRNDTHLSAFLNPNNKGLKHIKQIRLHRANIHDRRNTQLINFATRMLVEFLPEDVLEEFSWCPWERFSADNMLLLYKKQRKMKWLEAFDLDRDILPELKKNTKLQDGVFSCVRKLALYPENQATLQLCHFFVEKISDVLEEMMIQADFEPHDQIPTLSLRDINDTATGPGLLSRTIFSHMLPFEQCTPFRSLTALRLHQISLRHSADTWCRIVKFTEIQTLELTSCIGADTLLGQLSKASNLPRQLKTLEIQHKDNTEHEALVALDGFLCLVSGITELTLELENVKALPAAAGIMRHSKTLKLLNVHCTPEYSAITSPSTEVDEVIWSTEEFEDICKACTKLEQLSCAWPDTSLIRDPSEAWRAYENAVFSHLNQLVTLHVSTFPTNQPSSQLLPKSVYECLLQHLTKRMFELAVTWGAKARSSTNSHSHLSATDATNDVAAETDSDQMPSESTTTLRLIAFGISDKIYEREDSKHQAIYLRSTCISALGKEHVYAAPIGWCMRNYVEPRSDVLDFTLHRVTRMPYKERDNHDYFGETGE</sequence>
<accession>M2NAL1</accession>
<dbReference type="eggNOG" id="ENOG502REA9">
    <property type="taxonomic scope" value="Eukaryota"/>
</dbReference>
<dbReference type="Proteomes" id="UP000011761">
    <property type="component" value="Unassembled WGS sequence"/>
</dbReference>
<dbReference type="EMBL" id="KB445556">
    <property type="protein sequence ID" value="EMC95885.1"/>
    <property type="molecule type" value="Genomic_DNA"/>
</dbReference>
<keyword evidence="2" id="KW-1185">Reference proteome</keyword>
<name>M2NAL1_BAUPA</name>
<gene>
    <name evidence="1" type="ORF">BAUCODRAFT_507579</name>
</gene>
<dbReference type="KEGG" id="bcom:BAUCODRAFT_507579"/>